<feature type="domain" description="Methylamine utilisation protein MauE" evidence="6">
    <location>
        <begin position="5"/>
        <end position="132"/>
    </location>
</feature>
<sequence length="196" mass="20222">MTIHLAYACRTAVALVFLVSFLSKIRSRAAFDAFAASVAAGRVLPRRASRAAAFAVVCAEGVVPVALADPSAAPYGHALAAALLLAFSGVILRSVRRGLTVECRCFGISNSPLGKRHLVRNMLICAVVLVSLGMGSPPVASVADLAVGAAYGALAALPLITFDEIVFLFLIRAEPITDAAGSPGAPRSRPRRATAP</sequence>
<evidence type="ECO:0000313" key="8">
    <source>
        <dbReference type="Proteomes" id="UP000588112"/>
    </source>
</evidence>
<evidence type="ECO:0000256" key="1">
    <source>
        <dbReference type="ARBA" id="ARBA00004141"/>
    </source>
</evidence>
<keyword evidence="3 5" id="KW-1133">Transmembrane helix</keyword>
<dbReference type="Proteomes" id="UP000588112">
    <property type="component" value="Unassembled WGS sequence"/>
</dbReference>
<evidence type="ECO:0000256" key="3">
    <source>
        <dbReference type="ARBA" id="ARBA00022989"/>
    </source>
</evidence>
<keyword evidence="4 5" id="KW-0472">Membrane</keyword>
<feature type="transmembrane region" description="Helical" evidence="5">
    <location>
        <begin position="118"/>
        <end position="136"/>
    </location>
</feature>
<keyword evidence="8" id="KW-1185">Reference proteome</keyword>
<feature type="transmembrane region" description="Helical" evidence="5">
    <location>
        <begin position="148"/>
        <end position="171"/>
    </location>
</feature>
<dbReference type="GO" id="GO:0030416">
    <property type="term" value="P:methylamine metabolic process"/>
    <property type="evidence" value="ECO:0007669"/>
    <property type="project" value="InterPro"/>
</dbReference>
<accession>A0A7W8Z993</accession>
<evidence type="ECO:0000256" key="2">
    <source>
        <dbReference type="ARBA" id="ARBA00022692"/>
    </source>
</evidence>
<dbReference type="AlphaFoldDB" id="A0A7W8Z993"/>
<dbReference type="GO" id="GO:0016020">
    <property type="term" value="C:membrane"/>
    <property type="evidence" value="ECO:0007669"/>
    <property type="project" value="UniProtKB-SubCell"/>
</dbReference>
<comment type="caution">
    <text evidence="7">The sequence shown here is derived from an EMBL/GenBank/DDBJ whole genome shotgun (WGS) entry which is preliminary data.</text>
</comment>
<evidence type="ECO:0000313" key="7">
    <source>
        <dbReference type="EMBL" id="MBB5629398.1"/>
    </source>
</evidence>
<name>A0A7W8Z993_9ACTN</name>
<dbReference type="Pfam" id="PF07291">
    <property type="entry name" value="MauE"/>
    <property type="match status" value="1"/>
</dbReference>
<dbReference type="RefSeq" id="WP_184614457.1">
    <property type="nucleotide sequence ID" value="NZ_BOOS01000058.1"/>
</dbReference>
<dbReference type="InterPro" id="IPR009908">
    <property type="entry name" value="Methylamine_util_MauE"/>
</dbReference>
<evidence type="ECO:0000256" key="5">
    <source>
        <dbReference type="SAM" id="Phobius"/>
    </source>
</evidence>
<keyword evidence="2 5" id="KW-0812">Transmembrane</keyword>
<gene>
    <name evidence="7" type="ORF">BJ981_005097</name>
</gene>
<dbReference type="UniPathway" id="UPA00895"/>
<reference evidence="7 8" key="1">
    <citation type="submission" date="2020-08" db="EMBL/GenBank/DDBJ databases">
        <title>Sequencing the genomes of 1000 actinobacteria strains.</title>
        <authorList>
            <person name="Klenk H.-P."/>
        </authorList>
    </citation>
    <scope>NUCLEOTIDE SEQUENCE [LARGE SCALE GENOMIC DNA]</scope>
    <source>
        <strain evidence="7 8">DSM 45790</strain>
    </source>
</reference>
<comment type="subcellular location">
    <subcellularLocation>
        <location evidence="1">Membrane</location>
        <topology evidence="1">Multi-pass membrane protein</topology>
    </subcellularLocation>
</comment>
<evidence type="ECO:0000259" key="6">
    <source>
        <dbReference type="Pfam" id="PF07291"/>
    </source>
</evidence>
<evidence type="ECO:0000256" key="4">
    <source>
        <dbReference type="ARBA" id="ARBA00023136"/>
    </source>
</evidence>
<feature type="transmembrane region" description="Helical" evidence="5">
    <location>
        <begin position="72"/>
        <end position="92"/>
    </location>
</feature>
<proteinExistence type="predicted"/>
<protein>
    <recommendedName>
        <fullName evidence="6">Methylamine utilisation protein MauE domain-containing protein</fullName>
    </recommendedName>
</protein>
<dbReference type="EMBL" id="JACHBR010000001">
    <property type="protein sequence ID" value="MBB5629398.1"/>
    <property type="molecule type" value="Genomic_DNA"/>
</dbReference>
<organism evidence="7 8">
    <name type="scientific">Sphaerisporangium krabiense</name>
    <dbReference type="NCBI Taxonomy" id="763782"/>
    <lineage>
        <taxon>Bacteria</taxon>
        <taxon>Bacillati</taxon>
        <taxon>Actinomycetota</taxon>
        <taxon>Actinomycetes</taxon>
        <taxon>Streptosporangiales</taxon>
        <taxon>Streptosporangiaceae</taxon>
        <taxon>Sphaerisporangium</taxon>
    </lineage>
</organism>